<dbReference type="Proteomes" id="UP000735302">
    <property type="component" value="Unassembled WGS sequence"/>
</dbReference>
<comment type="caution">
    <text evidence="1">The sequence shown here is derived from an EMBL/GenBank/DDBJ whole genome shotgun (WGS) entry which is preliminary data.</text>
</comment>
<name>A0AAV4A6Y5_9GAST</name>
<accession>A0AAV4A6Y5</accession>
<gene>
    <name evidence="1" type="ORF">PoB_002955700</name>
</gene>
<sequence length="108" mass="12271">MSSSQGNDDDDDDDNLRCRRLTIYDDSNMRWRRMWRSAPQAHRTSIIVDDSTGCRNVQPLKPHALCLLYQGMEARAALHSQGMEARAALHSQRMEARAALHSHPLVNA</sequence>
<organism evidence="1 2">
    <name type="scientific">Plakobranchus ocellatus</name>
    <dbReference type="NCBI Taxonomy" id="259542"/>
    <lineage>
        <taxon>Eukaryota</taxon>
        <taxon>Metazoa</taxon>
        <taxon>Spiralia</taxon>
        <taxon>Lophotrochozoa</taxon>
        <taxon>Mollusca</taxon>
        <taxon>Gastropoda</taxon>
        <taxon>Heterobranchia</taxon>
        <taxon>Euthyneura</taxon>
        <taxon>Panpulmonata</taxon>
        <taxon>Sacoglossa</taxon>
        <taxon>Placobranchoidea</taxon>
        <taxon>Plakobranchidae</taxon>
        <taxon>Plakobranchus</taxon>
    </lineage>
</organism>
<reference evidence="1 2" key="1">
    <citation type="journal article" date="2021" name="Elife">
        <title>Chloroplast acquisition without the gene transfer in kleptoplastic sea slugs, Plakobranchus ocellatus.</title>
        <authorList>
            <person name="Maeda T."/>
            <person name="Takahashi S."/>
            <person name="Yoshida T."/>
            <person name="Shimamura S."/>
            <person name="Takaki Y."/>
            <person name="Nagai Y."/>
            <person name="Toyoda A."/>
            <person name="Suzuki Y."/>
            <person name="Arimoto A."/>
            <person name="Ishii H."/>
            <person name="Satoh N."/>
            <person name="Nishiyama T."/>
            <person name="Hasebe M."/>
            <person name="Maruyama T."/>
            <person name="Minagawa J."/>
            <person name="Obokata J."/>
            <person name="Shigenobu S."/>
        </authorList>
    </citation>
    <scope>NUCLEOTIDE SEQUENCE [LARGE SCALE GENOMIC DNA]</scope>
</reference>
<dbReference type="EMBL" id="BLXT01003714">
    <property type="protein sequence ID" value="GFO03052.1"/>
    <property type="molecule type" value="Genomic_DNA"/>
</dbReference>
<keyword evidence="2" id="KW-1185">Reference proteome</keyword>
<dbReference type="AlphaFoldDB" id="A0AAV4A6Y5"/>
<evidence type="ECO:0000313" key="1">
    <source>
        <dbReference type="EMBL" id="GFO03052.1"/>
    </source>
</evidence>
<protein>
    <submittedName>
        <fullName evidence="1">Uncharacterized protein</fullName>
    </submittedName>
</protein>
<proteinExistence type="predicted"/>
<evidence type="ECO:0000313" key="2">
    <source>
        <dbReference type="Proteomes" id="UP000735302"/>
    </source>
</evidence>